<dbReference type="PANTHER" id="PTHR23301">
    <property type="entry name" value="CHITIN BINDING PERITROPHIN-A"/>
    <property type="match status" value="1"/>
</dbReference>
<evidence type="ECO:0000313" key="8">
    <source>
        <dbReference type="Proteomes" id="UP000069940"/>
    </source>
</evidence>
<feature type="domain" description="Chitin-binding type-2" evidence="6">
    <location>
        <begin position="167"/>
        <end position="224"/>
    </location>
</feature>
<evidence type="ECO:0000256" key="2">
    <source>
        <dbReference type="ARBA" id="ARBA00022729"/>
    </source>
</evidence>
<feature type="domain" description="Chitin-binding type-2" evidence="6">
    <location>
        <begin position="106"/>
        <end position="163"/>
    </location>
</feature>
<feature type="domain" description="Chitin-binding type-2" evidence="6">
    <location>
        <begin position="38"/>
        <end position="95"/>
    </location>
</feature>
<feature type="domain" description="Chitin-binding type-2" evidence="6">
    <location>
        <begin position="1055"/>
        <end position="1112"/>
    </location>
</feature>
<evidence type="ECO:0000256" key="1">
    <source>
        <dbReference type="ARBA" id="ARBA00022669"/>
    </source>
</evidence>
<dbReference type="Pfam" id="PF01607">
    <property type="entry name" value="CBM_14"/>
    <property type="match status" value="18"/>
</dbReference>
<dbReference type="InterPro" id="IPR036508">
    <property type="entry name" value="Chitin-bd_dom_sf"/>
</dbReference>
<feature type="domain" description="Chitin-binding type-2" evidence="6">
    <location>
        <begin position="920"/>
        <end position="977"/>
    </location>
</feature>
<sequence>MVSFSVVCREGSGLAMKERELWATFALLLVVGAANGLPSTCEDRPNFSFVKDSEYCYRYYICIYGSPYPMRCSGELWFDEETQSCRSPSVVTCEVDGEISTPAPIPGICDDAGNGELVLHPYFCNTYYICSGQIGVPVVCPTGMWFDAERQMCADPLDASCPHGPGAAKCQVEEDFALVPSEEYCYRYYQCLSGFPYPMVCPDNQWFDPIRDVCDDRANVECILEPGEPTVPPTPYICYNTVDNRLTPNPTACNKYYICVNQIGWSRICPLNMWFDEEGQTCVPAGTVDCPLGPPIPPETTTTPFSRCDDVPNLQFVASYDNCYEYYQCRNGNPYPLTCPRDQLFSEEMQRCVDQDAFECEIEHLPPPVTPTPGICTDVADGVLVLHPQYCNRYYLCVNQVGIATTCPLGQWFNELSQTCSNALNVDCPHGPTTPPPDPFAICDGVFDYRFVKNEHYCYRYFQCIGGTPYPLVCHDGMWFDEVRQRCDRSEYVECDALPPPDVRPPDVDGICNDVQDGHLAPHHTFCNEFFLCVREVGWPLICPLGLWFDEAEQTCSIGGTVPCDLGPERPAVTESPYAMCTGIPNMAYVRDPDYCYRYFKCVSGSPFPMICPNEQWFDERQQRCRDSSEVECVIEDESPRPPPTAGVCNGVSNGIQVPNPRACNQFYVCANDVGFSQVCGFGLWFDEDQQACLPPGEAYCDLGPPTTTTIAPHPWALCDDVPNYSYVPSPNYCYRFFQCIDGAPFPMICRGNLWFDSVSQTCMDPEEVTCLVSPNPPVVPPTPGICIGVADGRQVLNPRACNQFYVCVDGVGYSLVCPDNMWFDEFHQVCQTPSQTYCPLAPQVTTPSPYERCAGEEDNRLLRNDFYCYRYYQCVDEVAYPMICRPGRWFDLERQVCDVTQNVVCELRPGNPGPIISTPGICEGVADGRFERNWNYCNQYYLCVDGEGYGQICPDGLWFDEPRQICDLSENVYCPLGASTPAPTTETRCYGREDLSRFENDDYCYRFFQCKNGVPYPMICSGELWFAEDRQQCVPQTEVECEGADRIPDVPPTEGICTGVANGRQVSHPLFCNQFYVCIEQVGFPQICPFGLWFDVDHQSCVAPDLVECPHGLRPTPSPIEGICYGAASGTKVPNPEDCTWFYICIQEQPYASPCAEGMAFDKVLLTCVPEADAECADTVTTLPTPGVCHGIDDFTLVRSPYDCAAYYVCLEGHAQPGFCPLGQYFDEALQRCELEQYVECWIEIPIRSV</sequence>
<dbReference type="SUPFAM" id="SSF57625">
    <property type="entry name" value="Invertebrate chitin-binding proteins"/>
    <property type="match status" value="18"/>
</dbReference>
<name>A0ABM1Z3R5_AEDAL</name>
<evidence type="ECO:0000256" key="3">
    <source>
        <dbReference type="ARBA" id="ARBA00022737"/>
    </source>
</evidence>
<evidence type="ECO:0000259" key="6">
    <source>
        <dbReference type="PROSITE" id="PS50940"/>
    </source>
</evidence>
<proteinExistence type="predicted"/>
<dbReference type="SMART" id="SM00494">
    <property type="entry name" value="ChtBD2"/>
    <property type="match status" value="18"/>
</dbReference>
<evidence type="ECO:0000256" key="4">
    <source>
        <dbReference type="ARBA" id="ARBA00023157"/>
    </source>
</evidence>
<dbReference type="InterPro" id="IPR002557">
    <property type="entry name" value="Chitin-bd_dom"/>
</dbReference>
<feature type="domain" description="Chitin-binding type-2" evidence="6">
    <location>
        <begin position="440"/>
        <end position="497"/>
    </location>
</feature>
<dbReference type="GeneID" id="109421758"/>
<keyword evidence="8" id="KW-1185">Reference proteome</keyword>
<feature type="domain" description="Chitin-binding type-2" evidence="6">
    <location>
        <begin position="851"/>
        <end position="908"/>
    </location>
</feature>
<protein>
    <recommendedName>
        <fullName evidence="6">Chitin-binding type-2 domain-containing protein</fullName>
    </recommendedName>
</protein>
<feature type="domain" description="Chitin-binding type-2" evidence="6">
    <location>
        <begin position="987"/>
        <end position="1044"/>
    </location>
</feature>
<feature type="domain" description="Chitin-binding type-2" evidence="6">
    <location>
        <begin position="509"/>
        <end position="566"/>
    </location>
</feature>
<evidence type="ECO:0000313" key="7">
    <source>
        <dbReference type="EnsemblMetazoa" id="AALFPA23_014774.P21452"/>
    </source>
</evidence>
<keyword evidence="5" id="KW-0325">Glycoprotein</keyword>
<feature type="domain" description="Chitin-binding type-2" evidence="6">
    <location>
        <begin position="784"/>
        <end position="841"/>
    </location>
</feature>
<keyword evidence="2" id="KW-0732">Signal</keyword>
<organism evidence="7 8">
    <name type="scientific">Aedes albopictus</name>
    <name type="common">Asian tiger mosquito</name>
    <name type="synonym">Stegomyia albopicta</name>
    <dbReference type="NCBI Taxonomy" id="7160"/>
    <lineage>
        <taxon>Eukaryota</taxon>
        <taxon>Metazoa</taxon>
        <taxon>Ecdysozoa</taxon>
        <taxon>Arthropoda</taxon>
        <taxon>Hexapoda</taxon>
        <taxon>Insecta</taxon>
        <taxon>Pterygota</taxon>
        <taxon>Neoptera</taxon>
        <taxon>Endopterygota</taxon>
        <taxon>Diptera</taxon>
        <taxon>Nematocera</taxon>
        <taxon>Culicoidea</taxon>
        <taxon>Culicidae</taxon>
        <taxon>Culicinae</taxon>
        <taxon>Aedini</taxon>
        <taxon>Aedes</taxon>
        <taxon>Stegomyia</taxon>
    </lineage>
</organism>
<dbReference type="PANTHER" id="PTHR23301:SF0">
    <property type="entry name" value="CHITIN-BINDING TYPE-2 DOMAIN-CONTAINING PROTEIN-RELATED"/>
    <property type="match status" value="1"/>
</dbReference>
<reference evidence="7" key="2">
    <citation type="submission" date="2025-05" db="UniProtKB">
        <authorList>
            <consortium name="EnsemblMetazoa"/>
        </authorList>
    </citation>
    <scope>IDENTIFICATION</scope>
    <source>
        <strain evidence="7">Foshan</strain>
    </source>
</reference>
<keyword evidence="4" id="KW-1015">Disulfide bond</keyword>
<reference evidence="8" key="1">
    <citation type="journal article" date="2015" name="Proc. Natl. Acad. Sci. U.S.A.">
        <title>Genome sequence of the Asian Tiger mosquito, Aedes albopictus, reveals insights into its biology, genetics, and evolution.</title>
        <authorList>
            <person name="Chen X.G."/>
            <person name="Jiang X."/>
            <person name="Gu J."/>
            <person name="Xu M."/>
            <person name="Wu Y."/>
            <person name="Deng Y."/>
            <person name="Zhang C."/>
            <person name="Bonizzoni M."/>
            <person name="Dermauw W."/>
            <person name="Vontas J."/>
            <person name="Armbruster P."/>
            <person name="Huang X."/>
            <person name="Yang Y."/>
            <person name="Zhang H."/>
            <person name="He W."/>
            <person name="Peng H."/>
            <person name="Liu Y."/>
            <person name="Wu K."/>
            <person name="Chen J."/>
            <person name="Lirakis M."/>
            <person name="Topalis P."/>
            <person name="Van Leeuwen T."/>
            <person name="Hall A.B."/>
            <person name="Jiang X."/>
            <person name="Thorpe C."/>
            <person name="Mueller R.L."/>
            <person name="Sun C."/>
            <person name="Waterhouse R.M."/>
            <person name="Yan G."/>
            <person name="Tu Z.J."/>
            <person name="Fang X."/>
            <person name="James A.A."/>
        </authorList>
    </citation>
    <scope>NUCLEOTIDE SEQUENCE [LARGE SCALE GENOMIC DNA]</scope>
    <source>
        <strain evidence="8">Foshan</strain>
    </source>
</reference>
<feature type="domain" description="Chitin-binding type-2" evidence="6">
    <location>
        <begin position="646"/>
        <end position="703"/>
    </location>
</feature>
<dbReference type="RefSeq" id="XP_062713075.1">
    <property type="nucleotide sequence ID" value="XM_062857091.1"/>
</dbReference>
<dbReference type="Gene3D" id="2.170.140.10">
    <property type="entry name" value="Chitin binding domain"/>
    <property type="match status" value="18"/>
</dbReference>
<feature type="domain" description="Chitin-binding type-2" evidence="6">
    <location>
        <begin position="235"/>
        <end position="292"/>
    </location>
</feature>
<feature type="domain" description="Chitin-binding type-2" evidence="6">
    <location>
        <begin position="373"/>
        <end position="430"/>
    </location>
</feature>
<feature type="domain" description="Chitin-binding type-2" evidence="6">
    <location>
        <begin position="1122"/>
        <end position="1179"/>
    </location>
</feature>
<keyword evidence="3" id="KW-0677">Repeat</keyword>
<feature type="domain" description="Chitin-binding type-2" evidence="6">
    <location>
        <begin position="578"/>
        <end position="635"/>
    </location>
</feature>
<dbReference type="PROSITE" id="PS50940">
    <property type="entry name" value="CHIT_BIND_II"/>
    <property type="match status" value="18"/>
</dbReference>
<dbReference type="EnsemblMetazoa" id="AALFPA23_014774.R21452">
    <property type="protein sequence ID" value="AALFPA23_014774.P21452"/>
    <property type="gene ID" value="AALFPA23_014774"/>
</dbReference>
<feature type="domain" description="Chitin-binding type-2" evidence="6">
    <location>
        <begin position="1187"/>
        <end position="1244"/>
    </location>
</feature>
<evidence type="ECO:0000256" key="5">
    <source>
        <dbReference type="ARBA" id="ARBA00023180"/>
    </source>
</evidence>
<dbReference type="InterPro" id="IPR051940">
    <property type="entry name" value="Chitin_bind-dev_reg"/>
</dbReference>
<dbReference type="Proteomes" id="UP000069940">
    <property type="component" value="Unassembled WGS sequence"/>
</dbReference>
<feature type="domain" description="Chitin-binding type-2" evidence="6">
    <location>
        <begin position="305"/>
        <end position="362"/>
    </location>
</feature>
<feature type="domain" description="Chitin-binding type-2" evidence="6">
    <location>
        <begin position="716"/>
        <end position="773"/>
    </location>
</feature>
<accession>A0ABM1Z3R5</accession>
<keyword evidence="1" id="KW-0147">Chitin-binding</keyword>